<reference evidence="2" key="1">
    <citation type="submission" date="2020-08" db="EMBL/GenBank/DDBJ databases">
        <title>Genome public.</title>
        <authorList>
            <person name="Liu C."/>
            <person name="Sun Q."/>
        </authorList>
    </citation>
    <scope>NUCLEOTIDE SEQUENCE</scope>
    <source>
        <strain evidence="2">NSJ-63</strain>
    </source>
</reference>
<dbReference type="GO" id="GO:0016747">
    <property type="term" value="F:acyltransferase activity, transferring groups other than amino-acyl groups"/>
    <property type="evidence" value="ECO:0007669"/>
    <property type="project" value="InterPro"/>
</dbReference>
<evidence type="ECO:0000313" key="2">
    <source>
        <dbReference type="EMBL" id="MBC8538340.1"/>
    </source>
</evidence>
<dbReference type="PROSITE" id="PS51186">
    <property type="entry name" value="GNAT"/>
    <property type="match status" value="1"/>
</dbReference>
<sequence length="194" mass="21229">MQPLLSMARESDAPICLSVYAPYVRQTAITFEYEVPSAGEFARRIRAVREQGDPWLLLTMGDVLIGYAYAAPFHARAAYQWGRECSIYLAGEFRGRGYGSALYRALLSLLTRQGYQTAYGVITLPGEASVALHQSLGFQKEGVHHAAGYKNGAWHDVLLMAKPLGTYAAPPAPIRPCPSDFSFALDSIRLGGEP</sequence>
<dbReference type="EMBL" id="JACRSS010000002">
    <property type="protein sequence ID" value="MBC8538340.1"/>
    <property type="molecule type" value="Genomic_DNA"/>
</dbReference>
<keyword evidence="3" id="KW-1185">Reference proteome</keyword>
<dbReference type="SUPFAM" id="SSF55729">
    <property type="entry name" value="Acyl-CoA N-acyltransferases (Nat)"/>
    <property type="match status" value="1"/>
</dbReference>
<dbReference type="InterPro" id="IPR016181">
    <property type="entry name" value="Acyl_CoA_acyltransferase"/>
</dbReference>
<organism evidence="2 3">
    <name type="scientific">Guopingia tenuis</name>
    <dbReference type="NCBI Taxonomy" id="2763656"/>
    <lineage>
        <taxon>Bacteria</taxon>
        <taxon>Bacillati</taxon>
        <taxon>Bacillota</taxon>
        <taxon>Clostridia</taxon>
        <taxon>Christensenellales</taxon>
        <taxon>Christensenellaceae</taxon>
        <taxon>Guopingia</taxon>
    </lineage>
</organism>
<dbReference type="Proteomes" id="UP000617951">
    <property type="component" value="Unassembled WGS sequence"/>
</dbReference>
<dbReference type="PANTHER" id="PTHR43072">
    <property type="entry name" value="N-ACETYLTRANSFERASE"/>
    <property type="match status" value="1"/>
</dbReference>
<proteinExistence type="predicted"/>
<gene>
    <name evidence="2" type="ORF">H8693_05265</name>
</gene>
<dbReference type="RefSeq" id="WP_249280118.1">
    <property type="nucleotide sequence ID" value="NZ_JACRSS010000002.1"/>
</dbReference>
<accession>A0A926HWS7</accession>
<comment type="caution">
    <text evidence="2">The sequence shown here is derived from an EMBL/GenBank/DDBJ whole genome shotgun (WGS) entry which is preliminary data.</text>
</comment>
<dbReference type="PANTHER" id="PTHR43072:SF8">
    <property type="entry name" value="ACYLTRANSFERASE FABY-RELATED"/>
    <property type="match status" value="1"/>
</dbReference>
<protein>
    <submittedName>
        <fullName evidence="2">N-acetyltransferase</fullName>
    </submittedName>
</protein>
<feature type="domain" description="N-acetyltransferase" evidence="1">
    <location>
        <begin position="3"/>
        <end position="165"/>
    </location>
</feature>
<dbReference type="Gene3D" id="3.40.630.30">
    <property type="match status" value="1"/>
</dbReference>
<dbReference type="CDD" id="cd04301">
    <property type="entry name" value="NAT_SF"/>
    <property type="match status" value="1"/>
</dbReference>
<name>A0A926HWS7_9FIRM</name>
<dbReference type="InterPro" id="IPR000182">
    <property type="entry name" value="GNAT_dom"/>
</dbReference>
<dbReference type="AlphaFoldDB" id="A0A926HWS7"/>
<evidence type="ECO:0000259" key="1">
    <source>
        <dbReference type="PROSITE" id="PS51186"/>
    </source>
</evidence>
<dbReference type="Pfam" id="PF13420">
    <property type="entry name" value="Acetyltransf_4"/>
    <property type="match status" value="1"/>
</dbReference>
<evidence type="ECO:0000313" key="3">
    <source>
        <dbReference type="Proteomes" id="UP000617951"/>
    </source>
</evidence>